<comment type="similarity">
    <text evidence="2">Belongs to the CDIP1/LITAF family.</text>
</comment>
<dbReference type="AlphaFoldDB" id="A0A165I2P6"/>
<evidence type="ECO:0000256" key="5">
    <source>
        <dbReference type="ARBA" id="ARBA00023136"/>
    </source>
</evidence>
<keyword evidence="3" id="KW-0479">Metal-binding</keyword>
<evidence type="ECO:0000256" key="2">
    <source>
        <dbReference type="ARBA" id="ARBA00005975"/>
    </source>
</evidence>
<evidence type="ECO:0000313" key="8">
    <source>
        <dbReference type="Proteomes" id="UP000077266"/>
    </source>
</evidence>
<feature type="domain" description="LITAF" evidence="6">
    <location>
        <begin position="59"/>
        <end position="141"/>
    </location>
</feature>
<keyword evidence="5" id="KW-0472">Membrane</keyword>
<sequence>MSYEMQEKALPAPAYNAYGSQQHVPTQAPMPQQQYAPQPQPMVMSPPQQIVYTPAATMQPYAQEGPPPASLNAYPASVKCPHCNKTGISRVEYEAGTKTHIWAVVSGVCCLMCCVPYLINGTKDCSHFCSHCGAHLITWQR</sequence>
<protein>
    <recommendedName>
        <fullName evidence="6">LITAF domain-containing protein</fullName>
    </recommendedName>
</protein>
<accession>A0A165I2P6</accession>
<dbReference type="PROSITE" id="PS51837">
    <property type="entry name" value="LITAF"/>
    <property type="match status" value="1"/>
</dbReference>
<dbReference type="InterPro" id="IPR006629">
    <property type="entry name" value="LITAF"/>
</dbReference>
<dbReference type="PANTHER" id="PTHR23292:SF6">
    <property type="entry name" value="FI16602P1-RELATED"/>
    <property type="match status" value="1"/>
</dbReference>
<evidence type="ECO:0000256" key="4">
    <source>
        <dbReference type="ARBA" id="ARBA00022833"/>
    </source>
</evidence>
<dbReference type="GO" id="GO:0008270">
    <property type="term" value="F:zinc ion binding"/>
    <property type="evidence" value="ECO:0007669"/>
    <property type="project" value="TreeGrafter"/>
</dbReference>
<keyword evidence="4" id="KW-0862">Zinc</keyword>
<dbReference type="Pfam" id="PF10601">
    <property type="entry name" value="zf-LITAF-like"/>
    <property type="match status" value="1"/>
</dbReference>
<dbReference type="InParanoid" id="A0A165I2P6"/>
<name>A0A165I2P6_EXIGL</name>
<evidence type="ECO:0000259" key="6">
    <source>
        <dbReference type="PROSITE" id="PS51837"/>
    </source>
</evidence>
<dbReference type="GO" id="GO:0016020">
    <property type="term" value="C:membrane"/>
    <property type="evidence" value="ECO:0007669"/>
    <property type="project" value="UniProtKB-SubCell"/>
</dbReference>
<dbReference type="InterPro" id="IPR037519">
    <property type="entry name" value="LITAF_fam"/>
</dbReference>
<proteinExistence type="inferred from homology"/>
<comment type="subcellular location">
    <subcellularLocation>
        <location evidence="1">Membrane</location>
        <topology evidence="1">Peripheral membrane protein</topology>
    </subcellularLocation>
</comment>
<dbReference type="STRING" id="1314781.A0A165I2P6"/>
<organism evidence="7 8">
    <name type="scientific">Exidia glandulosa HHB12029</name>
    <dbReference type="NCBI Taxonomy" id="1314781"/>
    <lineage>
        <taxon>Eukaryota</taxon>
        <taxon>Fungi</taxon>
        <taxon>Dikarya</taxon>
        <taxon>Basidiomycota</taxon>
        <taxon>Agaricomycotina</taxon>
        <taxon>Agaricomycetes</taxon>
        <taxon>Auriculariales</taxon>
        <taxon>Exidiaceae</taxon>
        <taxon>Exidia</taxon>
    </lineage>
</organism>
<dbReference type="EMBL" id="KV426001">
    <property type="protein sequence ID" value="KZV92810.1"/>
    <property type="molecule type" value="Genomic_DNA"/>
</dbReference>
<gene>
    <name evidence="7" type="ORF">EXIGLDRAFT_836165</name>
</gene>
<dbReference type="SMART" id="SM00714">
    <property type="entry name" value="LITAF"/>
    <property type="match status" value="1"/>
</dbReference>
<evidence type="ECO:0000256" key="3">
    <source>
        <dbReference type="ARBA" id="ARBA00022723"/>
    </source>
</evidence>
<dbReference type="PANTHER" id="PTHR23292">
    <property type="entry name" value="LIPOPOLYSACCHARIDE-INDUCED TUMOR NECROSIS FACTOR-ALPHA FACTOR"/>
    <property type="match status" value="1"/>
</dbReference>
<reference evidence="7 8" key="1">
    <citation type="journal article" date="2016" name="Mol. Biol. Evol.">
        <title>Comparative Genomics of Early-Diverging Mushroom-Forming Fungi Provides Insights into the Origins of Lignocellulose Decay Capabilities.</title>
        <authorList>
            <person name="Nagy L.G."/>
            <person name="Riley R."/>
            <person name="Tritt A."/>
            <person name="Adam C."/>
            <person name="Daum C."/>
            <person name="Floudas D."/>
            <person name="Sun H."/>
            <person name="Yadav J.S."/>
            <person name="Pangilinan J."/>
            <person name="Larsson K.H."/>
            <person name="Matsuura K."/>
            <person name="Barry K."/>
            <person name="Labutti K."/>
            <person name="Kuo R."/>
            <person name="Ohm R.A."/>
            <person name="Bhattacharya S.S."/>
            <person name="Shirouzu T."/>
            <person name="Yoshinaga Y."/>
            <person name="Martin F.M."/>
            <person name="Grigoriev I.V."/>
            <person name="Hibbett D.S."/>
        </authorList>
    </citation>
    <scope>NUCLEOTIDE SEQUENCE [LARGE SCALE GENOMIC DNA]</scope>
    <source>
        <strain evidence="7 8">HHB12029</strain>
    </source>
</reference>
<dbReference type="Proteomes" id="UP000077266">
    <property type="component" value="Unassembled WGS sequence"/>
</dbReference>
<evidence type="ECO:0000313" key="7">
    <source>
        <dbReference type="EMBL" id="KZV92810.1"/>
    </source>
</evidence>
<dbReference type="OrthoDB" id="3055433at2759"/>
<evidence type="ECO:0000256" key="1">
    <source>
        <dbReference type="ARBA" id="ARBA00004170"/>
    </source>
</evidence>
<keyword evidence="8" id="KW-1185">Reference proteome</keyword>